<organism evidence="8 9">
    <name type="scientific">Diatrype stigma</name>
    <dbReference type="NCBI Taxonomy" id="117547"/>
    <lineage>
        <taxon>Eukaryota</taxon>
        <taxon>Fungi</taxon>
        <taxon>Dikarya</taxon>
        <taxon>Ascomycota</taxon>
        <taxon>Pezizomycotina</taxon>
        <taxon>Sordariomycetes</taxon>
        <taxon>Xylariomycetidae</taxon>
        <taxon>Xylariales</taxon>
        <taxon>Diatrypaceae</taxon>
        <taxon>Diatrype</taxon>
    </lineage>
</organism>
<evidence type="ECO:0000256" key="6">
    <source>
        <dbReference type="ARBA" id="ARBA00023049"/>
    </source>
</evidence>
<dbReference type="PANTHER" id="PTHR15910">
    <property type="entry name" value="ARCHAEMETZINCIN"/>
    <property type="match status" value="1"/>
</dbReference>
<name>A0AAN9YVV9_9PEZI</name>
<keyword evidence="5" id="KW-0862">Zinc</keyword>
<keyword evidence="3" id="KW-0479">Metal-binding</keyword>
<evidence type="ECO:0000256" key="5">
    <source>
        <dbReference type="ARBA" id="ARBA00022833"/>
    </source>
</evidence>
<evidence type="ECO:0000256" key="3">
    <source>
        <dbReference type="ARBA" id="ARBA00022723"/>
    </source>
</evidence>
<comment type="caution">
    <text evidence="8">The sequence shown here is derived from an EMBL/GenBank/DDBJ whole genome shotgun (WGS) entry which is preliminary data.</text>
</comment>
<dbReference type="SUPFAM" id="SSF55486">
    <property type="entry name" value="Metalloproteases ('zincins'), catalytic domain"/>
    <property type="match status" value="1"/>
</dbReference>
<evidence type="ECO:0008006" key="10">
    <source>
        <dbReference type="Google" id="ProtNLM"/>
    </source>
</evidence>
<dbReference type="Pfam" id="PF07998">
    <property type="entry name" value="Peptidase_M54"/>
    <property type="match status" value="1"/>
</dbReference>
<sequence length="534" mass="58295">MSYKSQLGRECLHRSLQLEPSPHAKESGFERQSLVRRLAATTKSGRCGGHKLAKVRGRTQPSAAAAGGVDDDDLNLSWSFPAPLVLPGDDLAWDPKSPPQSFRAWLHGETRNKPTEDRQTLYVAAAPRVTAGVAFMADWLLQPSIIDVNMTGGGESADADTEGGPKKAKKMKMSRSQSHTTTKPSPKLPPPPSCADVISYLSAFYHGMPVKPLPQCLRFVPWQEEKTTRPSSKKKRKRQKSSNSSDSDTGTEYIGLATQDDTATRIRVRPSPDGLFRGQLNLDDILDAAIEMLPPDAYALVLLVDHDMYEDDDDDFCCGRAYGGSRVAVVSSSRYHPALDDGVGTDHAHMWPASHCRSYVDRVCAAVARPAKAQAPAADPSSTATAAVSPIRAAIDAAREVSVSMRNSQEQIGALWFSRLARTVAHELGHCFGMAHCAYYACSMQGTAGMAEDVRQPPYFCPVCLGKLSHAVAGELLEARYGHGDGVGNDDDGRKRKYVRERYERIAEFCDGWKGKNGLFAGYEAWVRARLDLL</sequence>
<dbReference type="GO" id="GO:0006508">
    <property type="term" value="P:proteolysis"/>
    <property type="evidence" value="ECO:0007669"/>
    <property type="project" value="UniProtKB-KW"/>
</dbReference>
<feature type="region of interest" description="Disordered" evidence="7">
    <location>
        <begin position="224"/>
        <end position="254"/>
    </location>
</feature>
<keyword evidence="6" id="KW-0482">Metalloprotease</keyword>
<dbReference type="Gene3D" id="3.40.390.10">
    <property type="entry name" value="Collagenase (Catalytic Domain)"/>
    <property type="match status" value="1"/>
</dbReference>
<keyword evidence="2" id="KW-0645">Protease</keyword>
<accession>A0AAN9YVV9</accession>
<dbReference type="Proteomes" id="UP001320420">
    <property type="component" value="Unassembled WGS sequence"/>
</dbReference>
<dbReference type="GO" id="GO:0008237">
    <property type="term" value="F:metallopeptidase activity"/>
    <property type="evidence" value="ECO:0007669"/>
    <property type="project" value="UniProtKB-KW"/>
</dbReference>
<evidence type="ECO:0000313" key="9">
    <source>
        <dbReference type="Proteomes" id="UP001320420"/>
    </source>
</evidence>
<evidence type="ECO:0000256" key="2">
    <source>
        <dbReference type="ARBA" id="ARBA00022670"/>
    </source>
</evidence>
<dbReference type="AlphaFoldDB" id="A0AAN9YVV9"/>
<keyword evidence="9" id="KW-1185">Reference proteome</keyword>
<proteinExistence type="predicted"/>
<dbReference type="EMBL" id="JAKJXP020000007">
    <property type="protein sequence ID" value="KAK7756334.1"/>
    <property type="molecule type" value="Genomic_DNA"/>
</dbReference>
<comment type="cofactor">
    <cofactor evidence="1">
        <name>Zn(2+)</name>
        <dbReference type="ChEBI" id="CHEBI:29105"/>
    </cofactor>
</comment>
<gene>
    <name evidence="8" type="ORF">SLS62_001560</name>
</gene>
<evidence type="ECO:0000256" key="1">
    <source>
        <dbReference type="ARBA" id="ARBA00001947"/>
    </source>
</evidence>
<reference evidence="8 9" key="1">
    <citation type="submission" date="2024-02" db="EMBL/GenBank/DDBJ databases">
        <title>De novo assembly and annotation of 12 fungi associated with fruit tree decline syndrome in Ontario, Canada.</title>
        <authorList>
            <person name="Sulman M."/>
            <person name="Ellouze W."/>
            <person name="Ilyukhin E."/>
        </authorList>
    </citation>
    <scope>NUCLEOTIDE SEQUENCE [LARGE SCALE GENOMIC DNA]</scope>
    <source>
        <strain evidence="8 9">M11/M66-122</strain>
    </source>
</reference>
<dbReference type="InterPro" id="IPR024079">
    <property type="entry name" value="MetalloPept_cat_dom_sf"/>
</dbReference>
<dbReference type="CDD" id="cd11375">
    <property type="entry name" value="Peptidase_M54"/>
    <property type="match status" value="1"/>
</dbReference>
<dbReference type="PANTHER" id="PTHR15910:SF1">
    <property type="entry name" value="ARCHAEMETZINCIN-2"/>
    <property type="match status" value="1"/>
</dbReference>
<evidence type="ECO:0000313" key="8">
    <source>
        <dbReference type="EMBL" id="KAK7756334.1"/>
    </source>
</evidence>
<evidence type="ECO:0000256" key="7">
    <source>
        <dbReference type="SAM" id="MobiDB-lite"/>
    </source>
</evidence>
<dbReference type="InterPro" id="IPR012962">
    <property type="entry name" value="Pept_M54_archaemetzincn"/>
</dbReference>
<keyword evidence="4" id="KW-0378">Hydrolase</keyword>
<evidence type="ECO:0000256" key="4">
    <source>
        <dbReference type="ARBA" id="ARBA00022801"/>
    </source>
</evidence>
<feature type="compositionally biased region" description="Basic residues" evidence="7">
    <location>
        <begin position="231"/>
        <end position="240"/>
    </location>
</feature>
<feature type="region of interest" description="Disordered" evidence="7">
    <location>
        <begin position="154"/>
        <end position="192"/>
    </location>
</feature>
<dbReference type="GO" id="GO:0046872">
    <property type="term" value="F:metal ion binding"/>
    <property type="evidence" value="ECO:0007669"/>
    <property type="project" value="UniProtKB-KW"/>
</dbReference>
<protein>
    <recommendedName>
        <fullName evidence="10">Archaemetzincin-2</fullName>
    </recommendedName>
</protein>